<feature type="binding site" evidence="5">
    <location>
        <position position="165"/>
    </location>
    <ligand>
        <name>S-adenosyl-L-methionine</name>
        <dbReference type="ChEBI" id="CHEBI:59789"/>
    </ligand>
</feature>
<dbReference type="InterPro" id="IPR002052">
    <property type="entry name" value="DNA_methylase_N6_adenine_CS"/>
</dbReference>
<evidence type="ECO:0000256" key="4">
    <source>
        <dbReference type="ARBA" id="ARBA00048391"/>
    </source>
</evidence>
<keyword evidence="3 5" id="KW-0949">S-adenosyl-L-methionine</keyword>
<dbReference type="Gene3D" id="3.40.50.150">
    <property type="entry name" value="Vaccinia Virus protein VP39"/>
    <property type="match status" value="1"/>
</dbReference>
<dbReference type="KEGG" id="gfm:Enr17x_35700"/>
<dbReference type="InterPro" id="IPR040758">
    <property type="entry name" value="PrmC_N"/>
</dbReference>
<dbReference type="InterPro" id="IPR050320">
    <property type="entry name" value="N5-glutamine_MTase"/>
</dbReference>
<evidence type="ECO:0000256" key="2">
    <source>
        <dbReference type="ARBA" id="ARBA00022679"/>
    </source>
</evidence>
<name>A0A518IEJ0_9PLAN</name>
<evidence type="ECO:0000256" key="5">
    <source>
        <dbReference type="HAMAP-Rule" id="MF_02126"/>
    </source>
</evidence>
<dbReference type="CDD" id="cd02440">
    <property type="entry name" value="AdoMet_MTases"/>
    <property type="match status" value="1"/>
</dbReference>
<gene>
    <name evidence="5 8" type="primary">prmC</name>
    <name evidence="8" type="ORF">Enr17x_35700</name>
</gene>
<organism evidence="8 9">
    <name type="scientific">Gimesia fumaroli</name>
    <dbReference type="NCBI Taxonomy" id="2527976"/>
    <lineage>
        <taxon>Bacteria</taxon>
        <taxon>Pseudomonadati</taxon>
        <taxon>Planctomycetota</taxon>
        <taxon>Planctomycetia</taxon>
        <taxon>Planctomycetales</taxon>
        <taxon>Planctomycetaceae</taxon>
        <taxon>Gimesia</taxon>
    </lineage>
</organism>
<evidence type="ECO:0000259" key="7">
    <source>
        <dbReference type="Pfam" id="PF17827"/>
    </source>
</evidence>
<dbReference type="GO" id="GO:0032259">
    <property type="term" value="P:methylation"/>
    <property type="evidence" value="ECO:0007669"/>
    <property type="project" value="UniProtKB-KW"/>
</dbReference>
<protein>
    <recommendedName>
        <fullName evidence="5">Release factor glutamine methyltransferase</fullName>
        <shortName evidence="5">RF MTase</shortName>
        <ecNumber evidence="5">2.1.1.297</ecNumber>
    </recommendedName>
    <alternativeName>
        <fullName evidence="5">N5-glutamine methyltransferase PrmC</fullName>
    </alternativeName>
    <alternativeName>
        <fullName evidence="5">Protein-(glutamine-N5) MTase PrmC</fullName>
    </alternativeName>
    <alternativeName>
        <fullName evidence="5">Protein-glutamine N-methyltransferase PrmC</fullName>
    </alternativeName>
</protein>
<keyword evidence="9" id="KW-1185">Reference proteome</keyword>
<dbReference type="GO" id="GO:0003676">
    <property type="term" value="F:nucleic acid binding"/>
    <property type="evidence" value="ECO:0007669"/>
    <property type="project" value="InterPro"/>
</dbReference>
<dbReference type="NCBIfam" id="TIGR00536">
    <property type="entry name" value="hemK_fam"/>
    <property type="match status" value="1"/>
</dbReference>
<dbReference type="Pfam" id="PF17827">
    <property type="entry name" value="PrmC_N"/>
    <property type="match status" value="1"/>
</dbReference>
<comment type="similarity">
    <text evidence="5">Belongs to the protein N5-glutamine methyltransferase family. PrmC subfamily.</text>
</comment>
<feature type="binding site" evidence="5">
    <location>
        <begin position="210"/>
        <end position="213"/>
    </location>
    <ligand>
        <name>substrate</name>
    </ligand>
</feature>
<dbReference type="Pfam" id="PF05175">
    <property type="entry name" value="MTS"/>
    <property type="match status" value="1"/>
</dbReference>
<sequence length="309" mass="34236">MDRVVKDNPPSSEHTSETAAEPWTVRRILDWTTAHLTKHGSDSPRLDAEVLLAFARKCERIRLYTNYEDEVSEQERGLMRELVQRRAKSEPVAYLVGNREFFGLDFYVDSHVLVPRPDTETLVMELVDAAQQLPAPSILDLCTGSGCIAIAAAANCAKASFLATDISERALEIAQKNAETNALSEKIQFLLSDCFAKITEGTVFDIIVSNPPYIPDAEIETLDADVKQHEPRLALAGGADGLDFYRKIIDEAPQFLKDGGLLMLEFSPEQEASLKALFEASGKYENVRVKADLAGRARVIISEKLPILK</sequence>
<dbReference type="NCBIfam" id="TIGR03534">
    <property type="entry name" value="RF_mod_PrmC"/>
    <property type="match status" value="1"/>
</dbReference>
<dbReference type="SUPFAM" id="SSF53335">
    <property type="entry name" value="S-adenosyl-L-methionine-dependent methyltransferases"/>
    <property type="match status" value="1"/>
</dbReference>
<dbReference type="Proteomes" id="UP000318313">
    <property type="component" value="Chromosome"/>
</dbReference>
<feature type="domain" description="Release factor glutamine methyltransferase N-terminal" evidence="7">
    <location>
        <begin position="28"/>
        <end position="97"/>
    </location>
</feature>
<evidence type="ECO:0000256" key="1">
    <source>
        <dbReference type="ARBA" id="ARBA00022603"/>
    </source>
</evidence>
<dbReference type="GO" id="GO:0102559">
    <property type="term" value="F:peptide chain release factor N(5)-glutamine methyltransferase activity"/>
    <property type="evidence" value="ECO:0007669"/>
    <property type="project" value="UniProtKB-EC"/>
</dbReference>
<evidence type="ECO:0000259" key="6">
    <source>
        <dbReference type="Pfam" id="PF05175"/>
    </source>
</evidence>
<dbReference type="PANTHER" id="PTHR18895:SF74">
    <property type="entry name" value="MTRF1L RELEASE FACTOR GLUTAMINE METHYLTRANSFERASE"/>
    <property type="match status" value="1"/>
</dbReference>
<dbReference type="InterPro" id="IPR004556">
    <property type="entry name" value="HemK-like"/>
</dbReference>
<comment type="catalytic activity">
    <reaction evidence="4 5">
        <text>L-glutaminyl-[peptide chain release factor] + S-adenosyl-L-methionine = N(5)-methyl-L-glutaminyl-[peptide chain release factor] + S-adenosyl-L-homocysteine + H(+)</text>
        <dbReference type="Rhea" id="RHEA:42896"/>
        <dbReference type="Rhea" id="RHEA-COMP:10271"/>
        <dbReference type="Rhea" id="RHEA-COMP:10272"/>
        <dbReference type="ChEBI" id="CHEBI:15378"/>
        <dbReference type="ChEBI" id="CHEBI:30011"/>
        <dbReference type="ChEBI" id="CHEBI:57856"/>
        <dbReference type="ChEBI" id="CHEBI:59789"/>
        <dbReference type="ChEBI" id="CHEBI:61891"/>
        <dbReference type="EC" id="2.1.1.297"/>
    </reaction>
</comment>
<dbReference type="InterPro" id="IPR019874">
    <property type="entry name" value="RF_methyltr_PrmC"/>
</dbReference>
<comment type="caution">
    <text evidence="5">Lacks conserved residue(s) required for the propagation of feature annotation.</text>
</comment>
<dbReference type="InterPro" id="IPR029063">
    <property type="entry name" value="SAM-dependent_MTases_sf"/>
</dbReference>
<dbReference type="PANTHER" id="PTHR18895">
    <property type="entry name" value="HEMK METHYLTRANSFERASE"/>
    <property type="match status" value="1"/>
</dbReference>
<dbReference type="Gene3D" id="1.10.8.10">
    <property type="entry name" value="DNA helicase RuvA subunit, C-terminal domain"/>
    <property type="match status" value="1"/>
</dbReference>
<keyword evidence="1 5" id="KW-0489">Methyltransferase</keyword>
<accession>A0A518IEJ0</accession>
<feature type="binding site" evidence="5">
    <location>
        <position position="210"/>
    </location>
    <ligand>
        <name>S-adenosyl-L-methionine</name>
        <dbReference type="ChEBI" id="CHEBI:59789"/>
    </ligand>
</feature>
<evidence type="ECO:0000256" key="3">
    <source>
        <dbReference type="ARBA" id="ARBA00022691"/>
    </source>
</evidence>
<dbReference type="InterPro" id="IPR007848">
    <property type="entry name" value="Small_mtfrase_dom"/>
</dbReference>
<dbReference type="PROSITE" id="PS00092">
    <property type="entry name" value="N6_MTASE"/>
    <property type="match status" value="1"/>
</dbReference>
<reference evidence="8 9" key="1">
    <citation type="submission" date="2019-03" db="EMBL/GenBank/DDBJ databases">
        <title>Deep-cultivation of Planctomycetes and their phenomic and genomic characterization uncovers novel biology.</title>
        <authorList>
            <person name="Wiegand S."/>
            <person name="Jogler M."/>
            <person name="Boedeker C."/>
            <person name="Pinto D."/>
            <person name="Vollmers J."/>
            <person name="Rivas-Marin E."/>
            <person name="Kohn T."/>
            <person name="Peeters S.H."/>
            <person name="Heuer A."/>
            <person name="Rast P."/>
            <person name="Oberbeckmann S."/>
            <person name="Bunk B."/>
            <person name="Jeske O."/>
            <person name="Meyerdierks A."/>
            <person name="Storesund J.E."/>
            <person name="Kallscheuer N."/>
            <person name="Luecker S."/>
            <person name="Lage O.M."/>
            <person name="Pohl T."/>
            <person name="Merkel B.J."/>
            <person name="Hornburger P."/>
            <person name="Mueller R.-W."/>
            <person name="Bruemmer F."/>
            <person name="Labrenz M."/>
            <person name="Spormann A.M."/>
            <person name="Op den Camp H."/>
            <person name="Overmann J."/>
            <person name="Amann R."/>
            <person name="Jetten M.S.M."/>
            <person name="Mascher T."/>
            <person name="Medema M.H."/>
            <person name="Devos D.P."/>
            <person name="Kaster A.-K."/>
            <person name="Ovreas L."/>
            <person name="Rohde M."/>
            <person name="Galperin M.Y."/>
            <person name="Jogler C."/>
        </authorList>
    </citation>
    <scope>NUCLEOTIDE SEQUENCE [LARGE SCALE GENOMIC DNA]</scope>
    <source>
        <strain evidence="8 9">Enr17</strain>
    </source>
</reference>
<dbReference type="HAMAP" id="MF_02126">
    <property type="entry name" value="RF_methyltr_PrmC"/>
    <property type="match status" value="1"/>
</dbReference>
<proteinExistence type="inferred from homology"/>
<evidence type="ECO:0000313" key="9">
    <source>
        <dbReference type="Proteomes" id="UP000318313"/>
    </source>
</evidence>
<evidence type="ECO:0000313" key="8">
    <source>
        <dbReference type="EMBL" id="QDV51514.1"/>
    </source>
</evidence>
<keyword evidence="2 5" id="KW-0808">Transferase</keyword>
<dbReference type="OrthoDB" id="9800643at2"/>
<dbReference type="EC" id="2.1.1.297" evidence="5"/>
<feature type="domain" description="Methyltransferase small" evidence="6">
    <location>
        <begin position="130"/>
        <end position="218"/>
    </location>
</feature>
<dbReference type="AlphaFoldDB" id="A0A518IEJ0"/>
<comment type="function">
    <text evidence="5">Methylates the class 1 translation termination release factors RF1/PrfA and RF2/PrfB on the glutamine residue of the universally conserved GGQ motif.</text>
</comment>
<dbReference type="EMBL" id="CP037452">
    <property type="protein sequence ID" value="QDV51514.1"/>
    <property type="molecule type" value="Genomic_DNA"/>
</dbReference>